<evidence type="ECO:0000256" key="1">
    <source>
        <dbReference type="SAM" id="MobiDB-lite"/>
    </source>
</evidence>
<dbReference type="EMBL" id="QYTW02000010">
    <property type="protein sequence ID" value="RST59510.1"/>
    <property type="molecule type" value="Genomic_DNA"/>
</dbReference>
<dbReference type="AlphaFoldDB" id="A0A429X860"/>
<evidence type="ECO:0000313" key="3">
    <source>
        <dbReference type="Proteomes" id="UP000287296"/>
    </source>
</evidence>
<sequence length="63" mass="7297">MKKKRDAGNIQLLSRKNVCVLNCWREGADDKEVDHYNRNKVAKGGNKEKRSELSKCSTLKYNK</sequence>
<name>A0A429X860_SIMTE</name>
<feature type="region of interest" description="Disordered" evidence="1">
    <location>
        <begin position="40"/>
        <end position="63"/>
    </location>
</feature>
<gene>
    <name evidence="2" type="ORF">D5F11_011835</name>
</gene>
<protein>
    <submittedName>
        <fullName evidence="2">Uncharacterized protein</fullName>
    </submittedName>
</protein>
<feature type="compositionally biased region" description="Polar residues" evidence="1">
    <location>
        <begin position="54"/>
        <end position="63"/>
    </location>
</feature>
<accession>A0A429X860</accession>
<reference evidence="2 3" key="1">
    <citation type="submission" date="2018-12" db="EMBL/GenBank/DDBJ databases">
        <authorList>
            <person name="Sun L."/>
            <person name="Chen Z."/>
        </authorList>
    </citation>
    <scope>NUCLEOTIDE SEQUENCE [LARGE SCALE GENOMIC DNA]</scope>
    <source>
        <strain evidence="2 3">LMG 29736</strain>
    </source>
</reference>
<organism evidence="2 3">
    <name type="scientific">Siminovitchia terrae</name>
    <name type="common">Bacillus terrae</name>
    <dbReference type="NCBI Taxonomy" id="1914933"/>
    <lineage>
        <taxon>Bacteria</taxon>
        <taxon>Bacillati</taxon>
        <taxon>Bacillota</taxon>
        <taxon>Bacilli</taxon>
        <taxon>Bacillales</taxon>
        <taxon>Bacillaceae</taxon>
        <taxon>Siminovitchia</taxon>
    </lineage>
</organism>
<comment type="caution">
    <text evidence="2">The sequence shown here is derived from an EMBL/GenBank/DDBJ whole genome shotgun (WGS) entry which is preliminary data.</text>
</comment>
<evidence type="ECO:0000313" key="2">
    <source>
        <dbReference type="EMBL" id="RST59510.1"/>
    </source>
</evidence>
<dbReference type="RefSeq" id="WP_120115559.1">
    <property type="nucleotide sequence ID" value="NZ_QYTW02000010.1"/>
</dbReference>
<proteinExistence type="predicted"/>
<dbReference type="Proteomes" id="UP000287296">
    <property type="component" value="Unassembled WGS sequence"/>
</dbReference>